<evidence type="ECO:0000313" key="2">
    <source>
        <dbReference type="EMBL" id="AHY43648.1"/>
    </source>
</evidence>
<name>A0A023WU60_STUST</name>
<dbReference type="AlphaFoldDB" id="A0A023WU60"/>
<protein>
    <submittedName>
        <fullName evidence="2">FmdB family transcriptional regulator</fullName>
    </submittedName>
</protein>
<gene>
    <name evidence="2" type="ORF">UIB01_14630</name>
</gene>
<dbReference type="PATRIC" id="fig|316.97.peg.2926"/>
<reference evidence="2 3" key="1">
    <citation type="submission" date="2014-03" db="EMBL/GenBank/DDBJ databases">
        <title>Complete genome sequence of Pseudomonas stutzeri 19SMN4.</title>
        <authorList>
            <person name="Brunet-Galmes I."/>
            <person name="Nogales B."/>
            <person name="Busquets A."/>
            <person name="Pena A."/>
            <person name="Gomila M."/>
            <person name="Garcia-Valdes E."/>
            <person name="Lalucat J."/>
            <person name="Bennasar A."/>
            <person name="Bosch R."/>
        </authorList>
    </citation>
    <scope>NUCLEOTIDE SEQUENCE [LARGE SCALE GENOMIC DNA]</scope>
    <source>
        <strain evidence="2 3">19SMN4</strain>
    </source>
</reference>
<organism evidence="2 3">
    <name type="scientific">Stutzerimonas stutzeri</name>
    <name type="common">Pseudomonas stutzeri</name>
    <dbReference type="NCBI Taxonomy" id="316"/>
    <lineage>
        <taxon>Bacteria</taxon>
        <taxon>Pseudomonadati</taxon>
        <taxon>Pseudomonadota</taxon>
        <taxon>Gammaproteobacteria</taxon>
        <taxon>Pseudomonadales</taxon>
        <taxon>Pseudomonadaceae</taxon>
        <taxon>Stutzerimonas</taxon>
    </lineage>
</organism>
<sequence length="115" mass="12191">MPIYEYDCDACGDFTALRPMSVRSEPCDCPACGTPSPRVIRTAPGLATMAGSTRAAHETNERASHAPKTVAEYAANKRHPAGCSCCGPSKPVVPTKANPHALKASPSNRPWMISH</sequence>
<dbReference type="KEGG" id="pstu:UIB01_14630"/>
<evidence type="ECO:0000313" key="3">
    <source>
        <dbReference type="Proteomes" id="UP000025238"/>
    </source>
</evidence>
<accession>A0A023WU60</accession>
<dbReference type="InterPro" id="IPR013429">
    <property type="entry name" value="Regulatory_FmdB_Zinc_ribbon"/>
</dbReference>
<evidence type="ECO:0000259" key="1">
    <source>
        <dbReference type="SMART" id="SM00834"/>
    </source>
</evidence>
<dbReference type="SMART" id="SM00834">
    <property type="entry name" value="CxxC_CXXC_SSSS"/>
    <property type="match status" value="1"/>
</dbReference>
<dbReference type="Proteomes" id="UP000025238">
    <property type="component" value="Chromosome"/>
</dbReference>
<dbReference type="Pfam" id="PF09723">
    <property type="entry name" value="Zn_ribbon_8"/>
    <property type="match status" value="1"/>
</dbReference>
<proteinExistence type="predicted"/>
<dbReference type="OrthoDB" id="9813321at2"/>
<dbReference type="NCBIfam" id="TIGR02605">
    <property type="entry name" value="CxxC_CxxC_SSSS"/>
    <property type="match status" value="1"/>
</dbReference>
<feature type="domain" description="Putative regulatory protein FmdB zinc ribbon" evidence="1">
    <location>
        <begin position="1"/>
        <end position="41"/>
    </location>
</feature>
<dbReference type="EMBL" id="CP007509">
    <property type="protein sequence ID" value="AHY43648.1"/>
    <property type="molecule type" value="Genomic_DNA"/>
</dbReference>